<feature type="chain" id="PRO_5044894982" description="Toll-like receptor 5" evidence="20">
    <location>
        <begin position="22"/>
        <end position="882"/>
    </location>
</feature>
<dbReference type="PIRSF" id="PIRSF037595">
    <property type="entry name" value="Toll-like_receptor"/>
    <property type="match status" value="1"/>
</dbReference>
<dbReference type="Gene3D" id="3.40.50.10140">
    <property type="entry name" value="Toll/interleukin-1 receptor homology (TIR) domain"/>
    <property type="match status" value="1"/>
</dbReference>
<dbReference type="FunFam" id="3.40.50.10140:FF:000001">
    <property type="entry name" value="Toll-like receptor 2"/>
    <property type="match status" value="1"/>
</dbReference>
<dbReference type="InterPro" id="IPR026906">
    <property type="entry name" value="LRR_5"/>
</dbReference>
<keyword evidence="23" id="KW-1185">Reference proteome</keyword>
<evidence type="ECO:0000256" key="14">
    <source>
        <dbReference type="ARBA" id="ARBA00023180"/>
    </source>
</evidence>
<evidence type="ECO:0000259" key="21">
    <source>
        <dbReference type="PROSITE" id="PS50104"/>
    </source>
</evidence>
<dbReference type="InterPro" id="IPR032675">
    <property type="entry name" value="LRR_dom_sf"/>
</dbReference>
<dbReference type="GO" id="GO:0016020">
    <property type="term" value="C:membrane"/>
    <property type="evidence" value="ECO:0007669"/>
    <property type="project" value="UniProtKB-SubCell"/>
</dbReference>
<keyword evidence="5" id="KW-0433">Leucine-rich repeat</keyword>
<evidence type="ECO:0000256" key="5">
    <source>
        <dbReference type="ARBA" id="ARBA00022614"/>
    </source>
</evidence>
<dbReference type="SMART" id="SM00369">
    <property type="entry name" value="LRR_TYP"/>
    <property type="match status" value="12"/>
</dbReference>
<dbReference type="PROSITE" id="PS51450">
    <property type="entry name" value="LRR"/>
    <property type="match status" value="2"/>
</dbReference>
<keyword evidence="9" id="KW-0391">Immunity</keyword>
<keyword evidence="7 20" id="KW-0732">Signal</keyword>
<organism evidence="22 23">
    <name type="scientific">Coilia grayii</name>
    <name type="common">Gray's grenadier anchovy</name>
    <dbReference type="NCBI Taxonomy" id="363190"/>
    <lineage>
        <taxon>Eukaryota</taxon>
        <taxon>Metazoa</taxon>
        <taxon>Chordata</taxon>
        <taxon>Craniata</taxon>
        <taxon>Vertebrata</taxon>
        <taxon>Euteleostomi</taxon>
        <taxon>Actinopterygii</taxon>
        <taxon>Neopterygii</taxon>
        <taxon>Teleostei</taxon>
        <taxon>Clupei</taxon>
        <taxon>Clupeiformes</taxon>
        <taxon>Clupeoidei</taxon>
        <taxon>Engraulidae</taxon>
        <taxon>Coilinae</taxon>
        <taxon>Coilia</taxon>
    </lineage>
</organism>
<dbReference type="InterPro" id="IPR017241">
    <property type="entry name" value="Toll-like_receptor"/>
</dbReference>
<evidence type="ECO:0000256" key="1">
    <source>
        <dbReference type="ARBA" id="ARBA00004479"/>
    </source>
</evidence>
<dbReference type="SUPFAM" id="SSF52058">
    <property type="entry name" value="L domain-like"/>
    <property type="match status" value="2"/>
</dbReference>
<dbReference type="AlphaFoldDB" id="A0ABD1J7R3"/>
<dbReference type="SMART" id="SM00365">
    <property type="entry name" value="LRR_SD22"/>
    <property type="match status" value="4"/>
</dbReference>
<evidence type="ECO:0000256" key="6">
    <source>
        <dbReference type="ARBA" id="ARBA00022692"/>
    </source>
</evidence>
<evidence type="ECO:0000256" key="9">
    <source>
        <dbReference type="ARBA" id="ARBA00022859"/>
    </source>
</evidence>
<evidence type="ECO:0000256" key="11">
    <source>
        <dbReference type="ARBA" id="ARBA00023136"/>
    </source>
</evidence>
<dbReference type="InterPro" id="IPR000157">
    <property type="entry name" value="TIR_dom"/>
</dbReference>
<evidence type="ECO:0000256" key="15">
    <source>
        <dbReference type="ARBA" id="ARBA00023198"/>
    </source>
</evidence>
<dbReference type="GO" id="GO:0045087">
    <property type="term" value="P:innate immune response"/>
    <property type="evidence" value="ECO:0007669"/>
    <property type="project" value="UniProtKB-KW"/>
</dbReference>
<keyword evidence="6" id="KW-0812">Transmembrane</keyword>
<evidence type="ECO:0000256" key="2">
    <source>
        <dbReference type="ARBA" id="ARBA00009634"/>
    </source>
</evidence>
<dbReference type="Proteomes" id="UP001591681">
    <property type="component" value="Unassembled WGS sequence"/>
</dbReference>
<evidence type="ECO:0000256" key="19">
    <source>
        <dbReference type="PIRSR" id="PIRSR037595-2"/>
    </source>
</evidence>
<evidence type="ECO:0000313" key="22">
    <source>
        <dbReference type="EMBL" id="KAL2082726.1"/>
    </source>
</evidence>
<feature type="domain" description="TIR" evidence="21">
    <location>
        <begin position="709"/>
        <end position="854"/>
    </location>
</feature>
<dbReference type="Pfam" id="PF13306">
    <property type="entry name" value="LRR_5"/>
    <property type="match status" value="1"/>
</dbReference>
<keyword evidence="4" id="KW-0399">Innate immunity</keyword>
<evidence type="ECO:0000256" key="13">
    <source>
        <dbReference type="ARBA" id="ARBA00023170"/>
    </source>
</evidence>
<dbReference type="FunFam" id="3.80.10.10:FF:000306">
    <property type="entry name" value="Toll-like receptor 5"/>
    <property type="match status" value="1"/>
</dbReference>
<dbReference type="PANTHER" id="PTHR24365">
    <property type="entry name" value="TOLL-LIKE RECEPTOR"/>
    <property type="match status" value="1"/>
</dbReference>
<dbReference type="FunFam" id="3.80.10.10:FF:000365">
    <property type="entry name" value="Toll-like receptor 5"/>
    <property type="match status" value="1"/>
</dbReference>
<evidence type="ECO:0000256" key="17">
    <source>
        <dbReference type="ARBA" id="ARBA00062299"/>
    </source>
</evidence>
<gene>
    <name evidence="22" type="ORF">ACEWY4_022544</name>
</gene>
<comment type="caution">
    <text evidence="22">The sequence shown here is derived from an EMBL/GenBank/DDBJ whole genome shotgun (WGS) entry which is preliminary data.</text>
</comment>
<dbReference type="GO" id="GO:0006954">
    <property type="term" value="P:inflammatory response"/>
    <property type="evidence" value="ECO:0007669"/>
    <property type="project" value="UniProtKB-KW"/>
</dbReference>
<keyword evidence="15" id="KW-0395">Inflammatory response</keyword>
<sequence length="882" mass="100809">MITYRPAHILLLGFFICVLMAKCTQQCIIHQHWAFCSSRSLVQVPTLPPSVTHVDLSLNRIHHLTEDSFKGLEGLVYLDFGSQRLGGLIIRNNTFRRLQNLRFLHLGDNRNIHIEVDAFQGLTNLRTLILLHCDLDKNILSGRYLQPLVSLQKLILYGNNIKRFQPAMFFRNMTDLSVLDLSLNRVNSICETDLAAFQNKHFQLLKFSSAGLYDMNQWGFNWTQCGNPFKNMSFDNLDLSLTELSSDKAKLLFTAIRGTKINHLVLSPNIMGAGFGYMNSKDPDRLTFEPLKSSSIQTIDLSKNFINIVKQSVFRLFTDLVQMSLAYNKINQFDRGAFTGLTNLLRLNLSNNLIGEIYSYTFQNLPNLKVLDLTNNHIGVVQHQSFSGLSNLIALNLTGNSLSLVYSVFAPLPSLVDLHLDDNKITSADGLEDSASSVFRIRLNNNRLRNLDVLYTILSKYPNIMELYLGDNIILYCFPCTNCSIPSSNKLEKLDLQGCALQFVWGKGQCLDLFDQLHRLSYLTLRDNLLEFLPEGIFKGLSSLHKLDLAYNSLTYLPRGMFPASLRVLDLTYNYLGSPDPEAFQSLSFLSLYKNRFLCDCNLQEFQTWANETSASLFPSYSEMQCGFPDALRGVALSNFSMEACEEDEEEQVQGLRLLLFIGCTTFLTISVLGNITYARFRGHAFVLYKKLKARVVEGPPQVSLPDNVQYDVYLCFTESDFNWVEAALLKRLDSQFTQQNRLHCCFEARDFLPGEDHLTNIRSAIWGSRKTLCVVSREFLRDGWCLEAFVMAQGRMLEELKDVLVMVVVGNIPPFRLMKFEAIRTFVKNREYLQWPEDSQDIEWFFDRLIEKIMKDAKVKSPKGDRDEPDIELCAVRQAET</sequence>
<keyword evidence="14" id="KW-0325">Glycoprotein</keyword>
<reference evidence="22 23" key="1">
    <citation type="submission" date="2024-09" db="EMBL/GenBank/DDBJ databases">
        <title>A chromosome-level genome assembly of Gray's grenadier anchovy, Coilia grayii.</title>
        <authorList>
            <person name="Fu Z."/>
        </authorList>
    </citation>
    <scope>NUCLEOTIDE SEQUENCE [LARGE SCALE GENOMIC DNA]</scope>
    <source>
        <strain evidence="22">G4</strain>
        <tissue evidence="22">Muscle</tissue>
    </source>
</reference>
<dbReference type="InterPro" id="IPR001611">
    <property type="entry name" value="Leu-rich_rpt"/>
</dbReference>
<evidence type="ECO:0000256" key="4">
    <source>
        <dbReference type="ARBA" id="ARBA00022588"/>
    </source>
</evidence>
<evidence type="ECO:0000256" key="7">
    <source>
        <dbReference type="ARBA" id="ARBA00022729"/>
    </source>
</evidence>
<dbReference type="InterPro" id="IPR003591">
    <property type="entry name" value="Leu-rich_rpt_typical-subtyp"/>
</dbReference>
<evidence type="ECO:0000256" key="16">
    <source>
        <dbReference type="ARBA" id="ARBA00057507"/>
    </source>
</evidence>
<dbReference type="PANTHER" id="PTHR24365:SF525">
    <property type="entry name" value="TOLL-LIKE RECEPTOR 5"/>
    <property type="match status" value="1"/>
</dbReference>
<name>A0ABD1J7R3_9TELE</name>
<feature type="disulfide bond" evidence="19">
    <location>
        <begin position="483"/>
        <end position="510"/>
    </location>
</feature>
<dbReference type="InterPro" id="IPR035897">
    <property type="entry name" value="Toll_tir_struct_dom_sf"/>
</dbReference>
<feature type="signal peptide" evidence="20">
    <location>
        <begin position="1"/>
        <end position="21"/>
    </location>
</feature>
<comment type="subunit">
    <text evidence="17">Homodimer. Interacts with MYD88 (via TIR domain). Interacts with TICAM1 (via TIR domain). Interacts with UNC93B1; this interaction is essential for proper TLR5 localization to the plasma membrane.</text>
</comment>
<keyword evidence="12 19" id="KW-1015">Disulfide bond</keyword>
<evidence type="ECO:0000256" key="18">
    <source>
        <dbReference type="ARBA" id="ARBA00072833"/>
    </source>
</evidence>
<dbReference type="Gene3D" id="3.80.10.10">
    <property type="entry name" value="Ribonuclease Inhibitor"/>
    <property type="match status" value="3"/>
</dbReference>
<evidence type="ECO:0000256" key="12">
    <source>
        <dbReference type="ARBA" id="ARBA00023157"/>
    </source>
</evidence>
<evidence type="ECO:0000256" key="8">
    <source>
        <dbReference type="ARBA" id="ARBA00022737"/>
    </source>
</evidence>
<proteinExistence type="inferred from homology"/>
<keyword evidence="13" id="KW-0675">Receptor</keyword>
<comment type="similarity">
    <text evidence="2">Belongs to the Toll-like receptor family.</text>
</comment>
<dbReference type="SMART" id="SM00255">
    <property type="entry name" value="TIR"/>
    <property type="match status" value="1"/>
</dbReference>
<dbReference type="InterPro" id="IPR000483">
    <property type="entry name" value="Cys-rich_flank_reg_C"/>
</dbReference>
<dbReference type="SUPFAM" id="SSF52200">
    <property type="entry name" value="Toll/Interleukin receptor TIR domain"/>
    <property type="match status" value="1"/>
</dbReference>
<keyword evidence="8" id="KW-0677">Repeat</keyword>
<protein>
    <recommendedName>
        <fullName evidence="18">Toll-like receptor 5</fullName>
    </recommendedName>
</protein>
<dbReference type="PROSITE" id="PS50104">
    <property type="entry name" value="TIR"/>
    <property type="match status" value="1"/>
</dbReference>
<accession>A0ABD1J7R3</accession>
<dbReference type="Pfam" id="PF13855">
    <property type="entry name" value="LRR_8"/>
    <property type="match status" value="3"/>
</dbReference>
<comment type="subcellular location">
    <subcellularLocation>
        <location evidence="1">Membrane</location>
        <topology evidence="1">Single-pass type I membrane protein</topology>
    </subcellularLocation>
</comment>
<dbReference type="SMART" id="SM00082">
    <property type="entry name" value="LRRCT"/>
    <property type="match status" value="1"/>
</dbReference>
<evidence type="ECO:0000256" key="3">
    <source>
        <dbReference type="ARBA" id="ARBA00022553"/>
    </source>
</evidence>
<keyword evidence="11" id="KW-0472">Membrane</keyword>
<evidence type="ECO:0000313" key="23">
    <source>
        <dbReference type="Proteomes" id="UP001591681"/>
    </source>
</evidence>
<evidence type="ECO:0000256" key="10">
    <source>
        <dbReference type="ARBA" id="ARBA00022989"/>
    </source>
</evidence>
<keyword evidence="3" id="KW-0597">Phosphoprotein</keyword>
<dbReference type="Pfam" id="PF01582">
    <property type="entry name" value="TIR"/>
    <property type="match status" value="1"/>
</dbReference>
<evidence type="ECO:0000256" key="20">
    <source>
        <dbReference type="SAM" id="SignalP"/>
    </source>
</evidence>
<dbReference type="EMBL" id="JBHFQA010000019">
    <property type="protein sequence ID" value="KAL2082726.1"/>
    <property type="molecule type" value="Genomic_DNA"/>
</dbReference>
<keyword evidence="10" id="KW-1133">Transmembrane helix</keyword>
<comment type="function">
    <text evidence="16">Pattern recognition receptor (PRR) located on the cell surface that participates in the activation of innate immunity and inflammatory response. Recognizes small molecular motifs named pathogen-associated molecular pattern (PAMPs) expressed by pathogens and microbe-associated molecular patterns (MAMPs) usually expressed by resident microbiota. Upon ligand binding such as bacterial flagellins, recruits intracellular adapter proteins MYD88 and TRIF leading to NF-kappa-B activation, cytokine secretion and induction of the inflammatory response. Plays thereby an important role in the relationship between the intestinal epithelium and enteric microbes and contributes to the gut microbiota composition throughout life.</text>
</comment>